<accession>D3H901</accession>
<protein>
    <recommendedName>
        <fullName evidence="3">GIY-YIG domain-containing protein</fullName>
    </recommendedName>
</protein>
<dbReference type="Pfam" id="PF22945">
    <property type="entry name" value="LEM-3_GIY-YIG"/>
    <property type="match status" value="1"/>
</dbReference>
<dbReference type="Proteomes" id="UP000008563">
    <property type="component" value="Chromosome"/>
</dbReference>
<evidence type="ECO:0000313" key="1">
    <source>
        <dbReference type="EMBL" id="CBJ22346.1"/>
    </source>
</evidence>
<gene>
    <name evidence="1" type="ordered locus">smi_1099</name>
</gene>
<dbReference type="AlphaFoldDB" id="D3H901"/>
<dbReference type="eggNOG" id="COG3680">
    <property type="taxonomic scope" value="Bacteria"/>
</dbReference>
<dbReference type="HOGENOM" id="CLU_072326_0_0_9"/>
<name>D3H901_STRM6</name>
<dbReference type="EMBL" id="FN568063">
    <property type="protein sequence ID" value="CBJ22346.1"/>
    <property type="molecule type" value="Genomic_DNA"/>
</dbReference>
<organism evidence="1 2">
    <name type="scientific">Streptococcus mitis (strain B6)</name>
    <dbReference type="NCBI Taxonomy" id="365659"/>
    <lineage>
        <taxon>Bacteria</taxon>
        <taxon>Bacillati</taxon>
        <taxon>Bacillota</taxon>
        <taxon>Bacilli</taxon>
        <taxon>Lactobacillales</taxon>
        <taxon>Streptococcaceae</taxon>
        <taxon>Streptococcus</taxon>
        <taxon>Streptococcus mitis group</taxon>
    </lineage>
</organism>
<dbReference type="RefSeq" id="WP_001109091.1">
    <property type="nucleotide sequence ID" value="NC_013853.1"/>
</dbReference>
<sequence length="332" mass="38455">MNYQKLNDITGATKNENDKYYVYGLYEEGKQLPFYIGKGEGTRLISHIDEALTEVAQEENIQISKKIQIIRKHKGKIIPVIIKFGLTEHEAFMAESALINLINFSKEDEELTNIVSGHASKREKTTISKDGLIQARSIENFIDNYALSDFDFSTIKEKCVLIKINSSFQADDTTEDIYHNVRGVWNISESRKKDLEYALALYRGVCVGVYKIQGWKKAYEHSSEYPFPRRKEGGKIETSEETIVKYSNIEDLKKDYPELYKRSFSNSEFPQKSLDKWRNRSFFYGNWDGSDVPQHLAQCLNKRIINIPKFTKSVKEFKSIDNQASVIYNDLK</sequence>
<evidence type="ECO:0000313" key="2">
    <source>
        <dbReference type="Proteomes" id="UP000008563"/>
    </source>
</evidence>
<proteinExistence type="predicted"/>
<dbReference type="STRING" id="365659.smi_1099"/>
<reference evidence="1 2" key="1">
    <citation type="journal article" date="2010" name="PLoS ONE">
        <title>The genome of Streptococcus mitis B6--what is a commensal?</title>
        <authorList>
            <person name="Denapaite D."/>
            <person name="Brueckner R."/>
            <person name="Nuhn M."/>
            <person name="Reichmann P."/>
            <person name="Henrich B."/>
            <person name="Maurer P."/>
            <person name="Schaehle Y."/>
            <person name="Selbmann P."/>
            <person name="Zimmermann W."/>
            <person name="Wambutt R."/>
            <person name="Hakenbeck R."/>
        </authorList>
    </citation>
    <scope>NUCLEOTIDE SEQUENCE [LARGE SCALE GENOMIC DNA]</scope>
    <source>
        <strain evidence="1 2">B6</strain>
    </source>
</reference>
<dbReference type="KEGG" id="smb:smi_1099"/>
<dbReference type="OrthoDB" id="67448at2"/>
<evidence type="ECO:0008006" key="3">
    <source>
        <dbReference type="Google" id="ProtNLM"/>
    </source>
</evidence>
<dbReference type="PATRIC" id="fig|365659.3.peg.1107"/>